<gene>
    <name evidence="2" type="ORF">GR170_11670</name>
</gene>
<name>A0A6L7G506_9RHOB</name>
<proteinExistence type="predicted"/>
<sequence>MPPKPHPAPERTAWQVLLCDSLEKVFPDTAPRPMSPASELAGWPGARVSVQLAVRAPSVPMGRVVPPPPEGLVPWVHLVAQAPEGIAIAASAVDLVPARFLAFEQHDEGYLRDTAGLWPDVLRPLAPGEGVKCYPGQWQSVWIDLEIAADAPCGPTPVTLALCLADGTEVARHSLNLDIRAVRPAPLGIVNTIWMHCDGIARQSGSEPFSAPFMALAESCMAAARDLGCNALLVPVWTPPLDTEVGAERMPTQLVIIREPSPGRYAFDFSRLEDWLARMRCLGFTHLELPHLFTQWGAEATPAIYVEGQRRFGWDVAATDPAYRHFLEQFLPALRDVLERHWGLAHCLFHISDEPEAHMAQAFGAARAVVEDLLEGCTIIDAMSDIALYDQGLVTTPVVSTDHGQDFLDRGIADFWLYYCVAQHRDVANRFFATPPARNRVLGTQLWLTGAKGFLHWGLNFWNTAHSKRPVDPFREPDAGGAFPAGDPFVIYPGPDNCAWHSIRGRVVAEAFADLQLMQSLEALVGRDAVRQIVDPEEALTLTSYPMDPDHYHRQRATLVRALEVAEVQSRS</sequence>
<dbReference type="RefSeq" id="WP_160894630.1">
    <property type="nucleotide sequence ID" value="NZ_WUMU01000013.1"/>
</dbReference>
<protein>
    <submittedName>
        <fullName evidence="2">DUF4091 domain-containing protein</fullName>
    </submittedName>
</protein>
<evidence type="ECO:0000313" key="3">
    <source>
        <dbReference type="Proteomes" id="UP000477911"/>
    </source>
</evidence>
<keyword evidence="3" id="KW-1185">Reference proteome</keyword>
<feature type="domain" description="Glycoside hydrolase 123 catalytic" evidence="1">
    <location>
        <begin position="194"/>
        <end position="520"/>
    </location>
</feature>
<comment type="caution">
    <text evidence="2">The sequence shown here is derived from an EMBL/GenBank/DDBJ whole genome shotgun (WGS) entry which is preliminary data.</text>
</comment>
<dbReference type="EMBL" id="WUMU01000013">
    <property type="protein sequence ID" value="MXN18496.1"/>
    <property type="molecule type" value="Genomic_DNA"/>
</dbReference>
<dbReference type="InterPro" id="IPR025150">
    <property type="entry name" value="GH123_cat"/>
</dbReference>
<reference evidence="2 3" key="1">
    <citation type="submission" date="2019-12" db="EMBL/GenBank/DDBJ databases">
        <authorList>
            <person name="Li M."/>
        </authorList>
    </citation>
    <scope>NUCLEOTIDE SEQUENCE [LARGE SCALE GENOMIC DNA]</scope>
    <source>
        <strain evidence="2 3">GBMRC 2024</strain>
    </source>
</reference>
<evidence type="ECO:0000259" key="1">
    <source>
        <dbReference type="Pfam" id="PF13320"/>
    </source>
</evidence>
<dbReference type="AlphaFoldDB" id="A0A6L7G506"/>
<dbReference type="Proteomes" id="UP000477911">
    <property type="component" value="Unassembled WGS sequence"/>
</dbReference>
<evidence type="ECO:0000313" key="2">
    <source>
        <dbReference type="EMBL" id="MXN18496.1"/>
    </source>
</evidence>
<organism evidence="2 3">
    <name type="scientific">Pseudooceanicola albus</name>
    <dbReference type="NCBI Taxonomy" id="2692189"/>
    <lineage>
        <taxon>Bacteria</taxon>
        <taxon>Pseudomonadati</taxon>
        <taxon>Pseudomonadota</taxon>
        <taxon>Alphaproteobacteria</taxon>
        <taxon>Rhodobacterales</taxon>
        <taxon>Paracoccaceae</taxon>
        <taxon>Pseudooceanicola</taxon>
    </lineage>
</organism>
<dbReference type="Pfam" id="PF13320">
    <property type="entry name" value="GH123_cat"/>
    <property type="match status" value="1"/>
</dbReference>
<accession>A0A6L7G506</accession>